<dbReference type="EMBL" id="ML179231">
    <property type="protein sequence ID" value="THU94117.1"/>
    <property type="molecule type" value="Genomic_DNA"/>
</dbReference>
<evidence type="ECO:0000313" key="2">
    <source>
        <dbReference type="EMBL" id="THU94117.1"/>
    </source>
</evidence>
<dbReference type="Proteomes" id="UP000297245">
    <property type="component" value="Unassembled WGS sequence"/>
</dbReference>
<evidence type="ECO:0000313" key="3">
    <source>
        <dbReference type="Proteomes" id="UP000297245"/>
    </source>
</evidence>
<gene>
    <name evidence="2" type="ORF">K435DRAFT_582274</name>
</gene>
<dbReference type="AlphaFoldDB" id="A0A4S8LWW6"/>
<dbReference type="OrthoDB" id="3065285at2759"/>
<evidence type="ECO:0000256" key="1">
    <source>
        <dbReference type="SAM" id="Coils"/>
    </source>
</evidence>
<feature type="non-terminal residue" evidence="2">
    <location>
        <position position="1"/>
    </location>
</feature>
<keyword evidence="1" id="KW-0175">Coiled coil</keyword>
<evidence type="ECO:0008006" key="4">
    <source>
        <dbReference type="Google" id="ProtNLM"/>
    </source>
</evidence>
<protein>
    <recommendedName>
        <fullName evidence="4">F-box domain-containing protein</fullName>
    </recommendedName>
</protein>
<proteinExistence type="predicted"/>
<keyword evidence="3" id="KW-1185">Reference proteome</keyword>
<feature type="coiled-coil region" evidence="1">
    <location>
        <begin position="12"/>
        <end position="39"/>
    </location>
</feature>
<organism evidence="2 3">
    <name type="scientific">Dendrothele bispora (strain CBS 962.96)</name>
    <dbReference type="NCBI Taxonomy" id="1314807"/>
    <lineage>
        <taxon>Eukaryota</taxon>
        <taxon>Fungi</taxon>
        <taxon>Dikarya</taxon>
        <taxon>Basidiomycota</taxon>
        <taxon>Agaricomycotina</taxon>
        <taxon>Agaricomycetes</taxon>
        <taxon>Agaricomycetidae</taxon>
        <taxon>Agaricales</taxon>
        <taxon>Agaricales incertae sedis</taxon>
        <taxon>Dendrothele</taxon>
    </lineage>
</organism>
<name>A0A4S8LWW6_DENBC</name>
<sequence length="72" mass="8351">TDSEALSISHTIKESDLEIQRYDTEIHQLRQTLSRLEKERCAAIRSKNARKALLSPIRKLPIEILGEIFSWC</sequence>
<accession>A0A4S8LWW6</accession>
<reference evidence="2 3" key="1">
    <citation type="journal article" date="2019" name="Nat. Ecol. Evol.">
        <title>Megaphylogeny resolves global patterns of mushroom evolution.</title>
        <authorList>
            <person name="Varga T."/>
            <person name="Krizsan K."/>
            <person name="Foldi C."/>
            <person name="Dima B."/>
            <person name="Sanchez-Garcia M."/>
            <person name="Sanchez-Ramirez S."/>
            <person name="Szollosi G.J."/>
            <person name="Szarkandi J.G."/>
            <person name="Papp V."/>
            <person name="Albert L."/>
            <person name="Andreopoulos W."/>
            <person name="Angelini C."/>
            <person name="Antonin V."/>
            <person name="Barry K.W."/>
            <person name="Bougher N.L."/>
            <person name="Buchanan P."/>
            <person name="Buyck B."/>
            <person name="Bense V."/>
            <person name="Catcheside P."/>
            <person name="Chovatia M."/>
            <person name="Cooper J."/>
            <person name="Damon W."/>
            <person name="Desjardin D."/>
            <person name="Finy P."/>
            <person name="Geml J."/>
            <person name="Haridas S."/>
            <person name="Hughes K."/>
            <person name="Justo A."/>
            <person name="Karasinski D."/>
            <person name="Kautmanova I."/>
            <person name="Kiss B."/>
            <person name="Kocsube S."/>
            <person name="Kotiranta H."/>
            <person name="LaButti K.M."/>
            <person name="Lechner B.E."/>
            <person name="Liimatainen K."/>
            <person name="Lipzen A."/>
            <person name="Lukacs Z."/>
            <person name="Mihaltcheva S."/>
            <person name="Morgado L.N."/>
            <person name="Niskanen T."/>
            <person name="Noordeloos M.E."/>
            <person name="Ohm R.A."/>
            <person name="Ortiz-Santana B."/>
            <person name="Ovrebo C."/>
            <person name="Racz N."/>
            <person name="Riley R."/>
            <person name="Savchenko A."/>
            <person name="Shiryaev A."/>
            <person name="Soop K."/>
            <person name="Spirin V."/>
            <person name="Szebenyi C."/>
            <person name="Tomsovsky M."/>
            <person name="Tulloss R.E."/>
            <person name="Uehling J."/>
            <person name="Grigoriev I.V."/>
            <person name="Vagvolgyi C."/>
            <person name="Papp T."/>
            <person name="Martin F.M."/>
            <person name="Miettinen O."/>
            <person name="Hibbett D.S."/>
            <person name="Nagy L.G."/>
        </authorList>
    </citation>
    <scope>NUCLEOTIDE SEQUENCE [LARGE SCALE GENOMIC DNA]</scope>
    <source>
        <strain evidence="2 3">CBS 962.96</strain>
    </source>
</reference>
<feature type="non-terminal residue" evidence="2">
    <location>
        <position position="72"/>
    </location>
</feature>